<dbReference type="Gene3D" id="3.40.30.10">
    <property type="entry name" value="Glutaredoxin"/>
    <property type="match status" value="1"/>
</dbReference>
<evidence type="ECO:0000256" key="5">
    <source>
        <dbReference type="ARBA" id="ARBA00023014"/>
    </source>
</evidence>
<dbReference type="RefSeq" id="WP_186892343.1">
    <property type="nucleotide sequence ID" value="NZ_JACOFU010000009.1"/>
</dbReference>
<organism evidence="7 8">
    <name type="scientific">Undibacterium amnicola</name>
    <dbReference type="NCBI Taxonomy" id="1834038"/>
    <lineage>
        <taxon>Bacteria</taxon>
        <taxon>Pseudomonadati</taxon>
        <taxon>Pseudomonadota</taxon>
        <taxon>Betaproteobacteria</taxon>
        <taxon>Burkholderiales</taxon>
        <taxon>Oxalobacteraceae</taxon>
        <taxon>Undibacterium</taxon>
    </lineage>
</organism>
<evidence type="ECO:0000256" key="6">
    <source>
        <dbReference type="ARBA" id="ARBA00034078"/>
    </source>
</evidence>
<evidence type="ECO:0000256" key="2">
    <source>
        <dbReference type="ARBA" id="ARBA00022714"/>
    </source>
</evidence>
<dbReference type="Gene3D" id="1.10.10.1590">
    <property type="entry name" value="NADH-quinone oxidoreductase subunit E"/>
    <property type="match status" value="1"/>
</dbReference>
<comment type="caution">
    <text evidence="7">The sequence shown here is derived from an EMBL/GenBank/DDBJ whole genome shotgun (WGS) entry which is preliminary data.</text>
</comment>
<evidence type="ECO:0000256" key="3">
    <source>
        <dbReference type="ARBA" id="ARBA00022723"/>
    </source>
</evidence>
<dbReference type="Pfam" id="PF01257">
    <property type="entry name" value="2Fe-2S_thioredx"/>
    <property type="match status" value="1"/>
</dbReference>
<keyword evidence="4" id="KW-0408">Iron</keyword>
<dbReference type="InterPro" id="IPR041921">
    <property type="entry name" value="NuoE_N"/>
</dbReference>
<evidence type="ECO:0000313" key="7">
    <source>
        <dbReference type="EMBL" id="MBC3833294.1"/>
    </source>
</evidence>
<dbReference type="SUPFAM" id="SSF52833">
    <property type="entry name" value="Thioredoxin-like"/>
    <property type="match status" value="1"/>
</dbReference>
<evidence type="ECO:0000256" key="1">
    <source>
        <dbReference type="ARBA" id="ARBA00010643"/>
    </source>
</evidence>
<reference evidence="7 8" key="1">
    <citation type="submission" date="2020-08" db="EMBL/GenBank/DDBJ databases">
        <title>Novel species isolated from subtropical streams in China.</title>
        <authorList>
            <person name="Lu H."/>
        </authorList>
    </citation>
    <scope>NUCLEOTIDE SEQUENCE [LARGE SCALE GENOMIC DNA]</scope>
    <source>
        <strain evidence="7 8">KCTC 52442</strain>
    </source>
</reference>
<keyword evidence="2" id="KW-0001">2Fe-2S</keyword>
<accession>A0ABR6XUY6</accession>
<dbReference type="PANTHER" id="PTHR10371">
    <property type="entry name" value="NADH DEHYDROGENASE UBIQUINONE FLAVOPROTEIN 2, MITOCHONDRIAL"/>
    <property type="match status" value="1"/>
</dbReference>
<evidence type="ECO:0000313" key="8">
    <source>
        <dbReference type="Proteomes" id="UP000643610"/>
    </source>
</evidence>
<protein>
    <submittedName>
        <fullName evidence="7">NAD(P)H-dependent oxidoreductase subunit E</fullName>
    </submittedName>
</protein>
<proteinExistence type="inferred from homology"/>
<dbReference type="PANTHER" id="PTHR10371:SF3">
    <property type="entry name" value="NADH DEHYDROGENASE [UBIQUINONE] FLAVOPROTEIN 2, MITOCHONDRIAL"/>
    <property type="match status" value="1"/>
</dbReference>
<gene>
    <name evidence="7" type="ORF">H8K33_17420</name>
</gene>
<comment type="similarity">
    <text evidence="1">Belongs to the complex I 24 kDa subunit family.</text>
</comment>
<comment type="cofactor">
    <cofactor evidence="6">
        <name>[2Fe-2S] cluster</name>
        <dbReference type="ChEBI" id="CHEBI:190135"/>
    </cofactor>
</comment>
<dbReference type="PIRSF" id="PIRSF000216">
    <property type="entry name" value="NADH_DH_24kDa"/>
    <property type="match status" value="1"/>
</dbReference>
<keyword evidence="5" id="KW-0411">Iron-sulfur</keyword>
<name>A0ABR6XUY6_9BURK</name>
<dbReference type="EMBL" id="JACOFU010000009">
    <property type="protein sequence ID" value="MBC3833294.1"/>
    <property type="molecule type" value="Genomic_DNA"/>
</dbReference>
<dbReference type="InterPro" id="IPR036249">
    <property type="entry name" value="Thioredoxin-like_sf"/>
</dbReference>
<sequence>MLSDHQRETVHSAILEHQSKQFNQGGLLPILHAIQDQLGFIPADATPIIAKALNLSRAEVHGVITFYHHFRQEQPAKTIVQVCRAEACQSMGAEALWQHACQHANSNSTITLEPVYCLGLCSTAPAMSVNERPYARVNASRFDQLLERHHDEQTRSAALAQSAKENT</sequence>
<dbReference type="Proteomes" id="UP000643610">
    <property type="component" value="Unassembled WGS sequence"/>
</dbReference>
<keyword evidence="8" id="KW-1185">Reference proteome</keyword>
<dbReference type="InterPro" id="IPR002023">
    <property type="entry name" value="NuoE-like"/>
</dbReference>
<keyword evidence="3" id="KW-0479">Metal-binding</keyword>
<evidence type="ECO:0000256" key="4">
    <source>
        <dbReference type="ARBA" id="ARBA00023004"/>
    </source>
</evidence>